<dbReference type="InterPro" id="IPR036291">
    <property type="entry name" value="NAD(P)-bd_dom_sf"/>
</dbReference>
<evidence type="ECO:0000256" key="2">
    <source>
        <dbReference type="ARBA" id="ARBA00023002"/>
    </source>
</evidence>
<accession>A0A2H3GVL4</accession>
<dbReference type="PANTHER" id="PTHR24320">
    <property type="entry name" value="RETINOL DEHYDROGENASE"/>
    <property type="match status" value="1"/>
</dbReference>
<dbReference type="STRING" id="327505.A0A2H3GVL4"/>
<dbReference type="EMBL" id="MABQ02000006">
    <property type="protein sequence ID" value="PCD33710.1"/>
    <property type="molecule type" value="Genomic_DNA"/>
</dbReference>
<sequence>MYQYAAAHINPQGPGDARPTALQIIKDGGLLGKLSDKVVLVTGANQGIGLETARALHATGATTWPEAKSESPVYGIELRLGSLKSVRAAAKSFLEKSPKLNLLILNAGVMATPEGKTEDGFDMQFGTNHLGHFLFFQLLKPALVAASTPSYQSRVISVSSMAHRMGGIRFHDFNFDKEGEYDPWLAYGQSKTANIYFTAELERKSGAQGLHALAVHPGVIMTNLSQHVDLNQLGVTEQLKLVTKSPSQGAATTIHAALSKEWEGRGGKCLSDCAEEPPLEPGADIMSVVPGYASWIYDEEAEHRLWEESNKLVSFRD</sequence>
<comment type="similarity">
    <text evidence="1">Belongs to the short-chain dehydrogenases/reductases (SDR) family.</text>
</comment>
<comment type="caution">
    <text evidence="3">The sequence shown here is derived from an EMBL/GenBank/DDBJ whole genome shotgun (WGS) entry which is preliminary data.</text>
</comment>
<reference evidence="3 4" key="2">
    <citation type="journal article" date="2017" name="Sci. Rep.">
        <title>A mobile pathogenicity chromosome in Fusarium oxysporum for infection of multiple cucurbit species.</title>
        <authorList>
            <person name="van Dam P."/>
            <person name="Fokkens L."/>
            <person name="Ayukawa Y."/>
            <person name="van der Gragt M."/>
            <person name="Ter Horst A."/>
            <person name="Brankovics B."/>
            <person name="Houterman P.M."/>
            <person name="Arie T."/>
            <person name="Rep M."/>
        </authorList>
    </citation>
    <scope>NUCLEOTIDE SEQUENCE [LARGE SCALE GENOMIC DNA]</scope>
    <source>
        <strain evidence="3 4">Forc016</strain>
    </source>
</reference>
<protein>
    <recommendedName>
        <fullName evidence="5">WW domain-containing oxidoreductase</fullName>
    </recommendedName>
</protein>
<dbReference type="GO" id="GO:0016491">
    <property type="term" value="F:oxidoreductase activity"/>
    <property type="evidence" value="ECO:0007669"/>
    <property type="project" value="UniProtKB-KW"/>
</dbReference>
<evidence type="ECO:0000256" key="1">
    <source>
        <dbReference type="ARBA" id="ARBA00006484"/>
    </source>
</evidence>
<reference evidence="3 4" key="1">
    <citation type="journal article" date="2016" name="Environ. Microbiol.">
        <title>Effector profiles distinguish formae speciales of Fusarium oxysporum.</title>
        <authorList>
            <person name="van Dam P."/>
            <person name="Fokkens L."/>
            <person name="Schmidt S.M."/>
            <person name="Linmans J.H."/>
            <person name="Kistler H.C."/>
            <person name="Ma L.J."/>
            <person name="Rep M."/>
        </authorList>
    </citation>
    <scope>NUCLEOTIDE SEQUENCE [LARGE SCALE GENOMIC DNA]</scope>
    <source>
        <strain evidence="3 4">Forc016</strain>
    </source>
</reference>
<dbReference type="InterPro" id="IPR002347">
    <property type="entry name" value="SDR_fam"/>
</dbReference>
<dbReference type="PANTHER" id="PTHR24320:SF272">
    <property type="entry name" value="NAD(P)-BINDING ROSSMANN-FOLD SUPERFAMILY PROTEIN"/>
    <property type="match status" value="1"/>
</dbReference>
<dbReference type="SUPFAM" id="SSF51735">
    <property type="entry name" value="NAD(P)-binding Rossmann-fold domains"/>
    <property type="match status" value="1"/>
</dbReference>
<evidence type="ECO:0000313" key="3">
    <source>
        <dbReference type="EMBL" id="PCD33710.1"/>
    </source>
</evidence>
<keyword evidence="2" id="KW-0560">Oxidoreductase</keyword>
<name>A0A2H3GVL4_FUSOX</name>
<organism evidence="3 4">
    <name type="scientific">Fusarium oxysporum f. sp. radicis-cucumerinum</name>
    <dbReference type="NCBI Taxonomy" id="327505"/>
    <lineage>
        <taxon>Eukaryota</taxon>
        <taxon>Fungi</taxon>
        <taxon>Dikarya</taxon>
        <taxon>Ascomycota</taxon>
        <taxon>Pezizomycotina</taxon>
        <taxon>Sordariomycetes</taxon>
        <taxon>Hypocreomycetidae</taxon>
        <taxon>Hypocreales</taxon>
        <taxon>Nectriaceae</taxon>
        <taxon>Fusarium</taxon>
        <taxon>Fusarium oxysporum species complex</taxon>
    </lineage>
</organism>
<evidence type="ECO:0000313" key="4">
    <source>
        <dbReference type="Proteomes" id="UP000219602"/>
    </source>
</evidence>
<dbReference type="Pfam" id="PF00106">
    <property type="entry name" value="adh_short"/>
    <property type="match status" value="1"/>
</dbReference>
<proteinExistence type="inferred from homology"/>
<evidence type="ECO:0008006" key="5">
    <source>
        <dbReference type="Google" id="ProtNLM"/>
    </source>
</evidence>
<dbReference type="Proteomes" id="UP000219602">
    <property type="component" value="Chromosome 8"/>
</dbReference>
<dbReference type="Gene3D" id="3.40.50.720">
    <property type="entry name" value="NAD(P)-binding Rossmann-like Domain"/>
    <property type="match status" value="1"/>
</dbReference>
<dbReference type="PRINTS" id="PR00081">
    <property type="entry name" value="GDHRDH"/>
</dbReference>
<gene>
    <name evidence="3" type="ORF">AU210_009928</name>
</gene>
<dbReference type="AlphaFoldDB" id="A0A2H3GVL4"/>